<protein>
    <submittedName>
        <fullName evidence="1">Uncharacterized protein</fullName>
    </submittedName>
</protein>
<sequence>MESWHKELTRTHSLQGALKVKDSKTGQMILKGNVLEESKLEEEINQINHWQRKEESRLRWEKEFAIKGFRKKMLKRGKSIPDVLQLRLPPTGTETTVPRKLPVERTQSNDERVHKTLAYRLSSDDSSPERSPYNSLENMYVKPRLREQARRNTTSLPALISPHLMRKASSMNDPRFTNLIRQLVPKNEVVTDSYETEGEQRPDE</sequence>
<proteinExistence type="predicted"/>
<comment type="caution">
    <text evidence="1">The sequence shown here is derived from an EMBL/GenBank/DDBJ whole genome shotgun (WGS) entry which is preliminary data.</text>
</comment>
<dbReference type="EMBL" id="CALNXI010000166">
    <property type="protein sequence ID" value="CAH3021025.1"/>
    <property type="molecule type" value="Genomic_DNA"/>
</dbReference>
<evidence type="ECO:0000313" key="2">
    <source>
        <dbReference type="Proteomes" id="UP001159427"/>
    </source>
</evidence>
<reference evidence="1 2" key="1">
    <citation type="submission" date="2022-05" db="EMBL/GenBank/DDBJ databases">
        <authorList>
            <consortium name="Genoscope - CEA"/>
            <person name="William W."/>
        </authorList>
    </citation>
    <scope>NUCLEOTIDE SEQUENCE [LARGE SCALE GENOMIC DNA]</scope>
</reference>
<evidence type="ECO:0000313" key="1">
    <source>
        <dbReference type="EMBL" id="CAH3021025.1"/>
    </source>
</evidence>
<gene>
    <name evidence="1" type="ORF">PEVE_00009514</name>
</gene>
<name>A0ABN8LUR7_9CNID</name>
<organism evidence="1 2">
    <name type="scientific">Porites evermanni</name>
    <dbReference type="NCBI Taxonomy" id="104178"/>
    <lineage>
        <taxon>Eukaryota</taxon>
        <taxon>Metazoa</taxon>
        <taxon>Cnidaria</taxon>
        <taxon>Anthozoa</taxon>
        <taxon>Hexacorallia</taxon>
        <taxon>Scleractinia</taxon>
        <taxon>Fungiina</taxon>
        <taxon>Poritidae</taxon>
        <taxon>Porites</taxon>
    </lineage>
</organism>
<accession>A0ABN8LUR7</accession>
<dbReference type="Proteomes" id="UP001159427">
    <property type="component" value="Unassembled WGS sequence"/>
</dbReference>
<keyword evidence="2" id="KW-1185">Reference proteome</keyword>